<dbReference type="GO" id="GO:0005886">
    <property type="term" value="C:plasma membrane"/>
    <property type="evidence" value="ECO:0007669"/>
    <property type="project" value="UniProtKB-SubCell"/>
</dbReference>
<comment type="caution">
    <text evidence="8">The sequence shown here is derived from an EMBL/GenBank/DDBJ whole genome shotgun (WGS) entry which is preliminary data.</text>
</comment>
<dbReference type="SMART" id="SM00382">
    <property type="entry name" value="AAA"/>
    <property type="match status" value="1"/>
</dbReference>
<dbReference type="Gene3D" id="3.40.50.300">
    <property type="entry name" value="P-loop containing nucleotide triphosphate hydrolases"/>
    <property type="match status" value="1"/>
</dbReference>
<dbReference type="InterPro" id="IPR050763">
    <property type="entry name" value="ABC_transporter_ATP-binding"/>
</dbReference>
<keyword evidence="3" id="KW-0813">Transport</keyword>
<dbReference type="InterPro" id="IPR017871">
    <property type="entry name" value="ABC_transporter-like_CS"/>
</dbReference>
<comment type="subcellular location">
    <subcellularLocation>
        <location evidence="1">Cell membrane</location>
        <topology evidence="1">Peripheral membrane protein</topology>
    </subcellularLocation>
</comment>
<dbReference type="GO" id="GO:0005524">
    <property type="term" value="F:ATP binding"/>
    <property type="evidence" value="ECO:0007669"/>
    <property type="project" value="UniProtKB-KW"/>
</dbReference>
<dbReference type="InterPro" id="IPR027417">
    <property type="entry name" value="P-loop_NTPase"/>
</dbReference>
<dbReference type="PANTHER" id="PTHR42711:SF5">
    <property type="entry name" value="ABC TRANSPORTER ATP-BINDING PROTEIN NATA"/>
    <property type="match status" value="1"/>
</dbReference>
<evidence type="ECO:0000313" key="9">
    <source>
        <dbReference type="Proteomes" id="UP000641514"/>
    </source>
</evidence>
<dbReference type="CDD" id="cd03230">
    <property type="entry name" value="ABC_DR_subfamily_A"/>
    <property type="match status" value="1"/>
</dbReference>
<keyword evidence="4" id="KW-0547">Nucleotide-binding</keyword>
<keyword evidence="9" id="KW-1185">Reference proteome</keyword>
<dbReference type="Pfam" id="PF00005">
    <property type="entry name" value="ABC_tran"/>
    <property type="match status" value="1"/>
</dbReference>
<evidence type="ECO:0000256" key="4">
    <source>
        <dbReference type="ARBA" id="ARBA00022741"/>
    </source>
</evidence>
<organism evidence="8 9">
    <name type="scientific">Hoyosella rhizosphaerae</name>
    <dbReference type="NCBI Taxonomy" id="1755582"/>
    <lineage>
        <taxon>Bacteria</taxon>
        <taxon>Bacillati</taxon>
        <taxon>Actinomycetota</taxon>
        <taxon>Actinomycetes</taxon>
        <taxon>Mycobacteriales</taxon>
        <taxon>Hoyosellaceae</taxon>
        <taxon>Hoyosella</taxon>
    </lineage>
</organism>
<proteinExistence type="inferred from homology"/>
<reference evidence="8" key="1">
    <citation type="journal article" date="2014" name="Int. J. Syst. Evol. Microbiol.">
        <title>Complete genome sequence of Corynebacterium casei LMG S-19264T (=DSM 44701T), isolated from a smear-ripened cheese.</title>
        <authorList>
            <consortium name="US DOE Joint Genome Institute (JGI-PGF)"/>
            <person name="Walter F."/>
            <person name="Albersmeier A."/>
            <person name="Kalinowski J."/>
            <person name="Ruckert C."/>
        </authorList>
    </citation>
    <scope>NUCLEOTIDE SEQUENCE</scope>
    <source>
        <strain evidence="8">CGMCC 1.15478</strain>
    </source>
</reference>
<dbReference type="PROSITE" id="PS50893">
    <property type="entry name" value="ABC_TRANSPORTER_2"/>
    <property type="match status" value="1"/>
</dbReference>
<evidence type="ECO:0000256" key="1">
    <source>
        <dbReference type="ARBA" id="ARBA00004202"/>
    </source>
</evidence>
<dbReference type="Proteomes" id="UP000641514">
    <property type="component" value="Unassembled WGS sequence"/>
</dbReference>
<gene>
    <name evidence="8" type="ORF">GCM10011410_22030</name>
</gene>
<comment type="similarity">
    <text evidence="2">Belongs to the ABC transporter superfamily.</text>
</comment>
<dbReference type="EMBL" id="BMJH01000002">
    <property type="protein sequence ID" value="GGC68807.1"/>
    <property type="molecule type" value="Genomic_DNA"/>
</dbReference>
<evidence type="ECO:0000256" key="2">
    <source>
        <dbReference type="ARBA" id="ARBA00005417"/>
    </source>
</evidence>
<feature type="domain" description="ABC transporter" evidence="7">
    <location>
        <begin position="5"/>
        <end position="230"/>
    </location>
</feature>
<dbReference type="PANTHER" id="PTHR42711">
    <property type="entry name" value="ABC TRANSPORTER ATP-BINDING PROTEIN"/>
    <property type="match status" value="1"/>
</dbReference>
<keyword evidence="6" id="KW-0046">Antibiotic resistance</keyword>
<dbReference type="SUPFAM" id="SSF52540">
    <property type="entry name" value="P-loop containing nucleoside triphosphate hydrolases"/>
    <property type="match status" value="1"/>
</dbReference>
<dbReference type="AlphaFoldDB" id="A0A916UFB0"/>
<sequence length="305" mass="32933">MEPIIQVERLTKKFGTFHALDGLNLTVDPGSIHGFLGPNGSGKTTTIRVLLGLIRPTSGTVRVFGADPATQSMTIHKRTAYVPGDVALWPTLTGGETLDILARTHGTINNPLRNELIEAFQLDPRKKVSSYSKGNRQKVALIAALATKPELLILDEPTTGLDPLMYAEFAHRVTQAASAGTTVLLSSHILSEVEHLCDTTTIIRDGRTVQSGPLNELRALAHNRVTARTSAQPTNLETLNGLTNITITHNDTTYTTTFDAETDALPTAISYLSSATLVDLTCAPPTLEDLFLRYYKDTTSDGGAR</sequence>
<dbReference type="InterPro" id="IPR003439">
    <property type="entry name" value="ABC_transporter-like_ATP-bd"/>
</dbReference>
<dbReference type="PROSITE" id="PS00211">
    <property type="entry name" value="ABC_TRANSPORTER_1"/>
    <property type="match status" value="1"/>
</dbReference>
<dbReference type="InterPro" id="IPR003593">
    <property type="entry name" value="AAA+_ATPase"/>
</dbReference>
<dbReference type="GO" id="GO:0046677">
    <property type="term" value="P:response to antibiotic"/>
    <property type="evidence" value="ECO:0007669"/>
    <property type="project" value="UniProtKB-KW"/>
</dbReference>
<dbReference type="GO" id="GO:0016887">
    <property type="term" value="F:ATP hydrolysis activity"/>
    <property type="evidence" value="ECO:0007669"/>
    <property type="project" value="InterPro"/>
</dbReference>
<reference evidence="8" key="2">
    <citation type="submission" date="2020-09" db="EMBL/GenBank/DDBJ databases">
        <authorList>
            <person name="Sun Q."/>
            <person name="Zhou Y."/>
        </authorList>
    </citation>
    <scope>NUCLEOTIDE SEQUENCE</scope>
    <source>
        <strain evidence="8">CGMCC 1.15478</strain>
    </source>
</reference>
<evidence type="ECO:0000256" key="5">
    <source>
        <dbReference type="ARBA" id="ARBA00022840"/>
    </source>
</evidence>
<dbReference type="RefSeq" id="WP_188674433.1">
    <property type="nucleotide sequence ID" value="NZ_BMJH01000002.1"/>
</dbReference>
<evidence type="ECO:0000259" key="7">
    <source>
        <dbReference type="PROSITE" id="PS50893"/>
    </source>
</evidence>
<evidence type="ECO:0000256" key="3">
    <source>
        <dbReference type="ARBA" id="ARBA00022448"/>
    </source>
</evidence>
<accession>A0A916UFB0</accession>
<keyword evidence="5 8" id="KW-0067">ATP-binding</keyword>
<protein>
    <submittedName>
        <fullName evidence="8">Tetronasin ABC transporter ATP-binding protein</fullName>
    </submittedName>
</protein>
<evidence type="ECO:0000256" key="6">
    <source>
        <dbReference type="ARBA" id="ARBA00023251"/>
    </source>
</evidence>
<name>A0A916UFB0_9ACTN</name>
<evidence type="ECO:0000313" key="8">
    <source>
        <dbReference type="EMBL" id="GGC68807.1"/>
    </source>
</evidence>